<dbReference type="AlphaFoldDB" id="A0A397W4I0"/>
<keyword evidence="1" id="KW-0812">Transmembrane</keyword>
<dbReference type="EMBL" id="QKWP01000108">
    <property type="protein sequence ID" value="RIB27173.1"/>
    <property type="molecule type" value="Genomic_DNA"/>
</dbReference>
<gene>
    <name evidence="2" type="ORF">C2G38_62989</name>
</gene>
<proteinExistence type="predicted"/>
<dbReference type="Proteomes" id="UP000266673">
    <property type="component" value="Unassembled WGS sequence"/>
</dbReference>
<protein>
    <submittedName>
        <fullName evidence="2">Uncharacterized protein</fullName>
    </submittedName>
</protein>
<keyword evidence="3" id="KW-1185">Reference proteome</keyword>
<keyword evidence="1" id="KW-0472">Membrane</keyword>
<reference evidence="2 3" key="1">
    <citation type="submission" date="2018-06" db="EMBL/GenBank/DDBJ databases">
        <title>Comparative genomics reveals the genomic features of Rhizophagus irregularis, R. cerebriforme, R. diaphanum and Gigaspora rosea, and their symbiotic lifestyle signature.</title>
        <authorList>
            <person name="Morin E."/>
            <person name="San Clemente H."/>
            <person name="Chen E.C.H."/>
            <person name="De La Providencia I."/>
            <person name="Hainaut M."/>
            <person name="Kuo A."/>
            <person name="Kohler A."/>
            <person name="Murat C."/>
            <person name="Tang N."/>
            <person name="Roy S."/>
            <person name="Loubradou J."/>
            <person name="Henrissat B."/>
            <person name="Grigoriev I.V."/>
            <person name="Corradi N."/>
            <person name="Roux C."/>
            <person name="Martin F.M."/>
        </authorList>
    </citation>
    <scope>NUCLEOTIDE SEQUENCE [LARGE SCALE GENOMIC DNA]</scope>
    <source>
        <strain evidence="2 3">DAOM 194757</strain>
    </source>
</reference>
<evidence type="ECO:0000313" key="3">
    <source>
        <dbReference type="Proteomes" id="UP000266673"/>
    </source>
</evidence>
<comment type="caution">
    <text evidence="2">The sequence shown here is derived from an EMBL/GenBank/DDBJ whole genome shotgun (WGS) entry which is preliminary data.</text>
</comment>
<sequence>MLRFTTLYFLINTLHYAYGHPSLVLVLREMFVSNFRRTSIFILTSMIVFILTIIISIAIFPTYKLDRYDF</sequence>
<organism evidence="2 3">
    <name type="scientific">Gigaspora rosea</name>
    <dbReference type="NCBI Taxonomy" id="44941"/>
    <lineage>
        <taxon>Eukaryota</taxon>
        <taxon>Fungi</taxon>
        <taxon>Fungi incertae sedis</taxon>
        <taxon>Mucoromycota</taxon>
        <taxon>Glomeromycotina</taxon>
        <taxon>Glomeromycetes</taxon>
        <taxon>Diversisporales</taxon>
        <taxon>Gigasporaceae</taxon>
        <taxon>Gigaspora</taxon>
    </lineage>
</organism>
<feature type="transmembrane region" description="Helical" evidence="1">
    <location>
        <begin position="6"/>
        <end position="27"/>
    </location>
</feature>
<name>A0A397W4I0_9GLOM</name>
<accession>A0A397W4I0</accession>
<keyword evidence="1" id="KW-1133">Transmembrane helix</keyword>
<evidence type="ECO:0000256" key="1">
    <source>
        <dbReference type="SAM" id="Phobius"/>
    </source>
</evidence>
<evidence type="ECO:0000313" key="2">
    <source>
        <dbReference type="EMBL" id="RIB27173.1"/>
    </source>
</evidence>
<feature type="transmembrane region" description="Helical" evidence="1">
    <location>
        <begin position="39"/>
        <end position="60"/>
    </location>
</feature>